<keyword evidence="2" id="KW-0964">Secreted</keyword>
<dbReference type="PANTHER" id="PTHR38340:SF1">
    <property type="entry name" value="S-LAYER PROTEIN"/>
    <property type="match status" value="1"/>
</dbReference>
<evidence type="ECO:0000313" key="5">
    <source>
        <dbReference type="Proteomes" id="UP000604661"/>
    </source>
</evidence>
<proteinExistence type="predicted"/>
<dbReference type="Gene3D" id="2.150.10.10">
    <property type="entry name" value="Serralysin-like metalloprotease, C-terminal"/>
    <property type="match status" value="3"/>
</dbReference>
<dbReference type="RefSeq" id="WP_190971606.1">
    <property type="nucleotide sequence ID" value="NZ_JACJTE010000158.1"/>
</dbReference>
<feature type="region of interest" description="Disordered" evidence="3">
    <location>
        <begin position="518"/>
        <end position="540"/>
    </location>
</feature>
<evidence type="ECO:0000256" key="2">
    <source>
        <dbReference type="ARBA" id="ARBA00022525"/>
    </source>
</evidence>
<protein>
    <recommendedName>
        <fullName evidence="6">Hemolysin-type calcium-binding region</fullName>
    </recommendedName>
</protein>
<name>A0ABR8F8K9_NOSLI</name>
<evidence type="ECO:0008006" key="6">
    <source>
        <dbReference type="Google" id="ProtNLM"/>
    </source>
</evidence>
<comment type="subcellular location">
    <subcellularLocation>
        <location evidence="1">Secreted</location>
    </subcellularLocation>
</comment>
<dbReference type="PROSITE" id="PS00330">
    <property type="entry name" value="HEMOLYSIN_CALCIUM"/>
    <property type="match status" value="2"/>
</dbReference>
<feature type="compositionally biased region" description="Low complexity" evidence="3">
    <location>
        <begin position="518"/>
        <end position="528"/>
    </location>
</feature>
<dbReference type="PANTHER" id="PTHR38340">
    <property type="entry name" value="S-LAYER PROTEIN"/>
    <property type="match status" value="1"/>
</dbReference>
<dbReference type="Proteomes" id="UP000604661">
    <property type="component" value="Unassembled WGS sequence"/>
</dbReference>
<dbReference type="PRINTS" id="PR00313">
    <property type="entry name" value="CABNDNGRPT"/>
</dbReference>
<gene>
    <name evidence="4" type="ORF">H6G95_37860</name>
</gene>
<reference evidence="4 5" key="1">
    <citation type="journal article" date="2020" name="ISME J.">
        <title>Comparative genomics reveals insights into cyanobacterial evolution and habitat adaptation.</title>
        <authorList>
            <person name="Chen M.Y."/>
            <person name="Teng W.K."/>
            <person name="Zhao L."/>
            <person name="Hu C.X."/>
            <person name="Zhou Y.K."/>
            <person name="Han B.P."/>
            <person name="Song L.R."/>
            <person name="Shu W.S."/>
        </authorList>
    </citation>
    <scope>NUCLEOTIDE SEQUENCE [LARGE SCALE GENOMIC DNA]</scope>
    <source>
        <strain evidence="4 5">FACHB-391</strain>
    </source>
</reference>
<dbReference type="InterPro" id="IPR050557">
    <property type="entry name" value="RTX_toxin/Mannuronan_C5-epim"/>
</dbReference>
<evidence type="ECO:0000256" key="3">
    <source>
        <dbReference type="SAM" id="MobiDB-lite"/>
    </source>
</evidence>
<evidence type="ECO:0000313" key="4">
    <source>
        <dbReference type="EMBL" id="MBD2566205.1"/>
    </source>
</evidence>
<dbReference type="EMBL" id="JACJTE010000158">
    <property type="protein sequence ID" value="MBD2566205.1"/>
    <property type="molecule type" value="Genomic_DNA"/>
</dbReference>
<dbReference type="InterPro" id="IPR018511">
    <property type="entry name" value="Hemolysin-typ_Ca-bd_CS"/>
</dbReference>
<keyword evidence="5" id="KW-1185">Reference proteome</keyword>
<sequence>MKSKLFFDNLISELDLSGIYGIVNVARNNVYSYLSSFRNDAGYTDKLETAFGNDFDREVANQLFDSFAQGNFSNIPSIKIVKRDDINGANGAFSRETNLIYLASEFITENANNPQAITDVLLEETGHFVDAQINTNDAAGDEGDIFARLVQGKSLSQQELAVLQVEDDTTTVTLDGQVIQIEMNVTGASKQWLWWIDNAGDGDGYMQGSNEDEWIGGRGGNDVIKGGGGSDRILGEGGNDTLNPAYSQGSSDTVDGGTGDDLLQVDYTNKINGAGIHLGWLGDNIYSRGGAGDNPNLVSFSNIERFEITGTKYDDVFDRLGGNDIFNGGEGNDVLKPLYSQGSSDTVDGGAGDDLLQVDYTNKINGAGIHLGFDLGNGNGNTNKIHSRGGAGDNFELVDFSNIERFNIIGTKYNDVFEDRGGNGVFNGGDGNDTFVASKSASSYVVRLDGQNQGSVSSGITNKQLFSIENVIGSNSNDSLYGDGQANHLQGNDGSDLLEGGSGNDILSGGLGNDTLKGGLGDDTLTGGKETNNLWGGEGQDTFVTESGGVQVIKDFERGVDKIDMAQAQVSQISFDISTIAGSTIIKVNGTERARVEGSLVDSYSLINTSEDINSQPLSSEEVKNLSTILQKWAENYAQSLGLSTNVYLVNNKLQMVRGDLEFM</sequence>
<evidence type="ECO:0000256" key="1">
    <source>
        <dbReference type="ARBA" id="ARBA00004613"/>
    </source>
</evidence>
<accession>A0ABR8F8K9</accession>
<dbReference type="InterPro" id="IPR001343">
    <property type="entry name" value="Hemolysn_Ca-bd"/>
</dbReference>
<dbReference type="InterPro" id="IPR011049">
    <property type="entry name" value="Serralysin-like_metalloprot_C"/>
</dbReference>
<comment type="caution">
    <text evidence="4">The sequence shown here is derived from an EMBL/GenBank/DDBJ whole genome shotgun (WGS) entry which is preliminary data.</text>
</comment>
<organism evidence="4 5">
    <name type="scientific">Nostoc linckia FACHB-391</name>
    <dbReference type="NCBI Taxonomy" id="2692906"/>
    <lineage>
        <taxon>Bacteria</taxon>
        <taxon>Bacillati</taxon>
        <taxon>Cyanobacteriota</taxon>
        <taxon>Cyanophyceae</taxon>
        <taxon>Nostocales</taxon>
        <taxon>Nostocaceae</taxon>
        <taxon>Nostoc</taxon>
    </lineage>
</organism>
<dbReference type="Pfam" id="PF00353">
    <property type="entry name" value="HemolysinCabind"/>
    <property type="match status" value="7"/>
</dbReference>
<dbReference type="SUPFAM" id="SSF51120">
    <property type="entry name" value="beta-Roll"/>
    <property type="match status" value="2"/>
</dbReference>